<dbReference type="AlphaFoldDB" id="A0A5C6S087"/>
<organism evidence="2 3">
    <name type="scientific">Paracoccus aurantiacus</name>
    <dbReference type="NCBI Taxonomy" id="2599412"/>
    <lineage>
        <taxon>Bacteria</taxon>
        <taxon>Pseudomonadati</taxon>
        <taxon>Pseudomonadota</taxon>
        <taxon>Alphaproteobacteria</taxon>
        <taxon>Rhodobacterales</taxon>
        <taxon>Paracoccaceae</taxon>
        <taxon>Paracoccus</taxon>
    </lineage>
</organism>
<dbReference type="OrthoDB" id="7845139at2"/>
<evidence type="ECO:0000256" key="1">
    <source>
        <dbReference type="SAM" id="MobiDB-lite"/>
    </source>
</evidence>
<keyword evidence="3" id="KW-1185">Reference proteome</keyword>
<protein>
    <submittedName>
        <fullName evidence="2">Uncharacterized protein</fullName>
    </submittedName>
</protein>
<gene>
    <name evidence="2" type="ORF">FQV27_14950</name>
</gene>
<evidence type="ECO:0000313" key="3">
    <source>
        <dbReference type="Proteomes" id="UP000321562"/>
    </source>
</evidence>
<proteinExistence type="predicted"/>
<dbReference type="Proteomes" id="UP000321562">
    <property type="component" value="Unassembled WGS sequence"/>
</dbReference>
<dbReference type="RefSeq" id="WP_147100050.1">
    <property type="nucleotide sequence ID" value="NZ_JBHUFH010000010.1"/>
</dbReference>
<feature type="region of interest" description="Disordered" evidence="1">
    <location>
        <begin position="206"/>
        <end position="231"/>
    </location>
</feature>
<sequence length="231" mass="25949">MSISEQQRAAERYAIEGAEMDRLSEIVAMIPDVKPRLAMQALRQAIENGTHGAGSFDGRDRSLAWRDGWVQKTSPVGARVLVALFRDGKIKQNPPRSRDILGLETYSATETAFRSKVARKLADWEASEARLDEIAANPDLARPDEITAGLIDQIFLRRLGYGKFGSMRIGGLECHKQSTGAYLSNSGNTRYSGEVYCWWIDEDGNRRGQDKPETHPNRRNDPERNWGLGRE</sequence>
<dbReference type="EMBL" id="VOPL01000007">
    <property type="protein sequence ID" value="TXB67399.1"/>
    <property type="molecule type" value="Genomic_DNA"/>
</dbReference>
<reference evidence="2 3" key="1">
    <citation type="submission" date="2019-08" db="EMBL/GenBank/DDBJ databases">
        <authorList>
            <person name="Ye J."/>
        </authorList>
    </citation>
    <scope>NUCLEOTIDE SEQUENCE [LARGE SCALE GENOMIC DNA]</scope>
    <source>
        <strain evidence="2 3">TK008</strain>
    </source>
</reference>
<accession>A0A5C6S087</accession>
<name>A0A5C6S087_9RHOB</name>
<evidence type="ECO:0000313" key="2">
    <source>
        <dbReference type="EMBL" id="TXB67399.1"/>
    </source>
</evidence>
<comment type="caution">
    <text evidence="2">The sequence shown here is derived from an EMBL/GenBank/DDBJ whole genome shotgun (WGS) entry which is preliminary data.</text>
</comment>